<keyword evidence="5" id="KW-0804">Transcription</keyword>
<feature type="DNA-binding region" description="OmpR/PhoB-type" evidence="7">
    <location>
        <begin position="142"/>
        <end position="240"/>
    </location>
</feature>
<sequence>MYLCDFKTYKETSINKQILVIEDEPNVAAFISQGLQESGYKVFVAYDGLQGLELLQQKNIDLVVLDIILPKMDGREVAKKIREMGNESLPIIMLTALGTTDNIVKGLDAGADDYLIKPFKFIELLARIRARTRNKQVLVGCSNSLKLADLELDMDAKFVERAGSKIKLTSTEFRLLEYLLINKNRVLSRVDILENVWDINFNLGTNVVDVYVNYLRNKIDKDYETKLIHTVIGMGYILKEE</sequence>
<dbReference type="SMART" id="SM00448">
    <property type="entry name" value="REC"/>
    <property type="match status" value="1"/>
</dbReference>
<keyword evidence="2" id="KW-0902">Two-component regulatory system</keyword>
<proteinExistence type="predicted"/>
<gene>
    <name evidence="10" type="ORF">DZ858_09275</name>
</gene>
<dbReference type="GO" id="GO:0032993">
    <property type="term" value="C:protein-DNA complex"/>
    <property type="evidence" value="ECO:0007669"/>
    <property type="project" value="TreeGrafter"/>
</dbReference>
<keyword evidence="11" id="KW-1185">Reference proteome</keyword>
<evidence type="ECO:0000256" key="1">
    <source>
        <dbReference type="ARBA" id="ARBA00022553"/>
    </source>
</evidence>
<dbReference type="PANTHER" id="PTHR48111:SF22">
    <property type="entry name" value="REGULATOR OF RPOS"/>
    <property type="match status" value="1"/>
</dbReference>
<reference evidence="10 11" key="1">
    <citation type="journal article" date="2007" name="Int. J. Syst. Evol. Microbiol.">
        <title>Marixanthomonas ophiurae gen. nov., sp. nov., a marine bacterium of the family Flavobacteriaceae isolated from a deep-sea brittle star.</title>
        <authorList>
            <person name="Romanenko L.A."/>
            <person name="Uchino M."/>
            <person name="Frolova G.M."/>
            <person name="Mikhailov V.V."/>
        </authorList>
    </citation>
    <scope>NUCLEOTIDE SEQUENCE [LARGE SCALE GENOMIC DNA]</scope>
    <source>
        <strain evidence="10 11">KMM 3046</strain>
    </source>
</reference>
<keyword evidence="4 7" id="KW-0238">DNA-binding</keyword>
<evidence type="ECO:0000256" key="3">
    <source>
        <dbReference type="ARBA" id="ARBA00023015"/>
    </source>
</evidence>
<dbReference type="InterPro" id="IPR001789">
    <property type="entry name" value="Sig_transdc_resp-reg_receiver"/>
</dbReference>
<dbReference type="InterPro" id="IPR039420">
    <property type="entry name" value="WalR-like"/>
</dbReference>
<evidence type="ECO:0000256" key="6">
    <source>
        <dbReference type="PROSITE-ProRule" id="PRU00169"/>
    </source>
</evidence>
<dbReference type="RefSeq" id="WP_117159271.1">
    <property type="nucleotide sequence ID" value="NZ_QVID01000001.1"/>
</dbReference>
<dbReference type="OrthoDB" id="9790442at2"/>
<dbReference type="FunFam" id="3.40.50.2300:FF:000001">
    <property type="entry name" value="DNA-binding response regulator PhoB"/>
    <property type="match status" value="1"/>
</dbReference>
<dbReference type="CDD" id="cd19935">
    <property type="entry name" value="REC_OmpR_CusR-like"/>
    <property type="match status" value="1"/>
</dbReference>
<dbReference type="InterPro" id="IPR036388">
    <property type="entry name" value="WH-like_DNA-bd_sf"/>
</dbReference>
<evidence type="ECO:0000313" key="11">
    <source>
        <dbReference type="Proteomes" id="UP000261082"/>
    </source>
</evidence>
<evidence type="ECO:0000256" key="5">
    <source>
        <dbReference type="ARBA" id="ARBA00023163"/>
    </source>
</evidence>
<dbReference type="GO" id="GO:0000156">
    <property type="term" value="F:phosphorelay response regulator activity"/>
    <property type="evidence" value="ECO:0007669"/>
    <property type="project" value="TreeGrafter"/>
</dbReference>
<evidence type="ECO:0000259" key="9">
    <source>
        <dbReference type="PROSITE" id="PS51755"/>
    </source>
</evidence>
<dbReference type="Proteomes" id="UP000261082">
    <property type="component" value="Unassembled WGS sequence"/>
</dbReference>
<dbReference type="PROSITE" id="PS50110">
    <property type="entry name" value="RESPONSE_REGULATORY"/>
    <property type="match status" value="1"/>
</dbReference>
<evidence type="ECO:0000313" key="10">
    <source>
        <dbReference type="EMBL" id="RFN60212.1"/>
    </source>
</evidence>
<dbReference type="GO" id="GO:0005829">
    <property type="term" value="C:cytosol"/>
    <property type="evidence" value="ECO:0007669"/>
    <property type="project" value="TreeGrafter"/>
</dbReference>
<organism evidence="10 11">
    <name type="scientific">Marixanthomonas ophiurae</name>
    <dbReference type="NCBI Taxonomy" id="387659"/>
    <lineage>
        <taxon>Bacteria</taxon>
        <taxon>Pseudomonadati</taxon>
        <taxon>Bacteroidota</taxon>
        <taxon>Flavobacteriia</taxon>
        <taxon>Flavobacteriales</taxon>
        <taxon>Flavobacteriaceae</taxon>
        <taxon>Marixanthomonas</taxon>
    </lineage>
</organism>
<dbReference type="GO" id="GO:0006355">
    <property type="term" value="P:regulation of DNA-templated transcription"/>
    <property type="evidence" value="ECO:0007669"/>
    <property type="project" value="InterPro"/>
</dbReference>
<keyword evidence="3" id="KW-0805">Transcription regulation</keyword>
<dbReference type="SMART" id="SM00862">
    <property type="entry name" value="Trans_reg_C"/>
    <property type="match status" value="1"/>
</dbReference>
<dbReference type="EMBL" id="QVID01000001">
    <property type="protein sequence ID" value="RFN60212.1"/>
    <property type="molecule type" value="Genomic_DNA"/>
</dbReference>
<dbReference type="CDD" id="cd00383">
    <property type="entry name" value="trans_reg_C"/>
    <property type="match status" value="1"/>
</dbReference>
<accession>A0A3E1QDL1</accession>
<feature type="modified residue" description="4-aspartylphosphate" evidence="6">
    <location>
        <position position="66"/>
    </location>
</feature>
<dbReference type="InterPro" id="IPR011006">
    <property type="entry name" value="CheY-like_superfamily"/>
</dbReference>
<evidence type="ECO:0000256" key="7">
    <source>
        <dbReference type="PROSITE-ProRule" id="PRU01091"/>
    </source>
</evidence>
<comment type="caution">
    <text evidence="10">The sequence shown here is derived from an EMBL/GenBank/DDBJ whole genome shotgun (WGS) entry which is preliminary data.</text>
</comment>
<keyword evidence="1 6" id="KW-0597">Phosphoprotein</keyword>
<feature type="domain" description="OmpR/PhoB-type" evidence="9">
    <location>
        <begin position="142"/>
        <end position="240"/>
    </location>
</feature>
<dbReference type="FunFam" id="1.10.10.10:FF:000005">
    <property type="entry name" value="Two-component system response regulator"/>
    <property type="match status" value="1"/>
</dbReference>
<evidence type="ECO:0000259" key="8">
    <source>
        <dbReference type="PROSITE" id="PS50110"/>
    </source>
</evidence>
<dbReference type="GO" id="GO:0000976">
    <property type="term" value="F:transcription cis-regulatory region binding"/>
    <property type="evidence" value="ECO:0007669"/>
    <property type="project" value="TreeGrafter"/>
</dbReference>
<dbReference type="InterPro" id="IPR001867">
    <property type="entry name" value="OmpR/PhoB-type_DNA-bd"/>
</dbReference>
<dbReference type="Gene3D" id="6.10.250.690">
    <property type="match status" value="1"/>
</dbReference>
<dbReference type="PANTHER" id="PTHR48111">
    <property type="entry name" value="REGULATOR OF RPOS"/>
    <property type="match status" value="1"/>
</dbReference>
<dbReference type="SUPFAM" id="SSF52172">
    <property type="entry name" value="CheY-like"/>
    <property type="match status" value="1"/>
</dbReference>
<dbReference type="Pfam" id="PF00072">
    <property type="entry name" value="Response_reg"/>
    <property type="match status" value="1"/>
</dbReference>
<dbReference type="Gene3D" id="1.10.10.10">
    <property type="entry name" value="Winged helix-like DNA-binding domain superfamily/Winged helix DNA-binding domain"/>
    <property type="match status" value="1"/>
</dbReference>
<dbReference type="AlphaFoldDB" id="A0A3E1QDL1"/>
<evidence type="ECO:0000256" key="2">
    <source>
        <dbReference type="ARBA" id="ARBA00023012"/>
    </source>
</evidence>
<name>A0A3E1QDL1_9FLAO</name>
<dbReference type="Gene3D" id="3.40.50.2300">
    <property type="match status" value="1"/>
</dbReference>
<dbReference type="Pfam" id="PF00486">
    <property type="entry name" value="Trans_reg_C"/>
    <property type="match status" value="1"/>
</dbReference>
<feature type="domain" description="Response regulatory" evidence="8">
    <location>
        <begin position="17"/>
        <end position="132"/>
    </location>
</feature>
<evidence type="ECO:0000256" key="4">
    <source>
        <dbReference type="ARBA" id="ARBA00023125"/>
    </source>
</evidence>
<dbReference type="PROSITE" id="PS51755">
    <property type="entry name" value="OMPR_PHOB"/>
    <property type="match status" value="1"/>
</dbReference>
<protein>
    <submittedName>
        <fullName evidence="10">DNA-binding response regulator</fullName>
    </submittedName>
</protein>